<dbReference type="AlphaFoldDB" id="A0A1H4C200"/>
<name>A0A1H4C200_9FLAO</name>
<feature type="signal peptide" evidence="1">
    <location>
        <begin position="1"/>
        <end position="22"/>
    </location>
</feature>
<proteinExistence type="predicted"/>
<evidence type="ECO:0000256" key="1">
    <source>
        <dbReference type="SAM" id="SignalP"/>
    </source>
</evidence>
<evidence type="ECO:0000313" key="3">
    <source>
        <dbReference type="Proteomes" id="UP000198820"/>
    </source>
</evidence>
<feature type="chain" id="PRO_5011782557" description="Secreted protein" evidence="1">
    <location>
        <begin position="23"/>
        <end position="92"/>
    </location>
</feature>
<dbReference type="RefSeq" id="WP_262501510.1">
    <property type="nucleotide sequence ID" value="NZ_FNQF01000007.1"/>
</dbReference>
<accession>A0A1H4C200</accession>
<keyword evidence="3" id="KW-1185">Reference proteome</keyword>
<dbReference type="EMBL" id="FNQF01000007">
    <property type="protein sequence ID" value="SEA54347.1"/>
    <property type="molecule type" value="Genomic_DNA"/>
</dbReference>
<evidence type="ECO:0000313" key="2">
    <source>
        <dbReference type="EMBL" id="SEA54347.1"/>
    </source>
</evidence>
<organism evidence="2 3">
    <name type="scientific">Psychroflexus halocasei</name>
    <dbReference type="NCBI Taxonomy" id="908615"/>
    <lineage>
        <taxon>Bacteria</taxon>
        <taxon>Pseudomonadati</taxon>
        <taxon>Bacteroidota</taxon>
        <taxon>Flavobacteriia</taxon>
        <taxon>Flavobacteriales</taxon>
        <taxon>Flavobacteriaceae</taxon>
        <taxon>Psychroflexus</taxon>
    </lineage>
</organism>
<dbReference type="InterPro" id="IPR045391">
    <property type="entry name" value="DUF6520"/>
</dbReference>
<dbReference type="Proteomes" id="UP000198820">
    <property type="component" value="Unassembled WGS sequence"/>
</dbReference>
<gene>
    <name evidence="2" type="ORF">SAMN05421540_10711</name>
</gene>
<dbReference type="Pfam" id="PF20130">
    <property type="entry name" value="DUF6520"/>
    <property type="match status" value="1"/>
</dbReference>
<protein>
    <recommendedName>
        <fullName evidence="4">Secreted protein</fullName>
    </recommendedName>
</protein>
<evidence type="ECO:0008006" key="4">
    <source>
        <dbReference type="Google" id="ProtNLM"/>
    </source>
</evidence>
<reference evidence="2 3" key="1">
    <citation type="submission" date="2016-10" db="EMBL/GenBank/DDBJ databases">
        <authorList>
            <person name="de Groot N.N."/>
        </authorList>
    </citation>
    <scope>NUCLEOTIDE SEQUENCE [LARGE SCALE GENOMIC DNA]</scope>
    <source>
        <strain evidence="2 3">DSM 23581</strain>
    </source>
</reference>
<sequence>MKRLLKVVPLMALVLTVGFAFANKEHAQSAGWVELNGTAQQLQSKPCVSPTNDLCKVIFASDPNSQEHQVYMDENLSIPMRNGSTEAYIIND</sequence>
<keyword evidence="1" id="KW-0732">Signal</keyword>